<dbReference type="RefSeq" id="WP_255918625.1">
    <property type="nucleotide sequence ID" value="NZ_JANFNG010000002.1"/>
</dbReference>
<proteinExistence type="predicted"/>
<feature type="region of interest" description="Disordered" evidence="1">
    <location>
        <begin position="176"/>
        <end position="208"/>
    </location>
</feature>
<dbReference type="SUPFAM" id="SSF110849">
    <property type="entry name" value="ParB/Sulfiredoxin"/>
    <property type="match status" value="1"/>
</dbReference>
<dbReference type="InterPro" id="IPR036086">
    <property type="entry name" value="ParB/Sulfiredoxin_sf"/>
</dbReference>
<dbReference type="Gene3D" id="3.90.1530.10">
    <property type="entry name" value="Conserved hypothetical protein from pyrococcus furiosus pfu- 392566-001, ParB domain"/>
    <property type="match status" value="1"/>
</dbReference>
<sequence length="298" mass="32580">MSLEHAQKIAVSGLAWPPIIVHQPSLRVIDGMHRLRAAVMLGQSHIEARLFEGTDEDAFVLAVEANTGQGRVLSLAERRSAAVRILVSHPQWSDRAVAFVTGLSAKTVGSLRRREADHIPQPPLRVGRDGRIRSLDTSQKRRSVGRLLTDRPGASLREIARIAGVSPGTVRDVRDRLHRGEDPVPARRGSTGKSGAARPTRAAAPTTADITRTTVFRKQQEDLAAIFHCLCRDPSLRLTDTGRLLLRMLEVHTFVLPHWKRVTESVPAHCADAVSAAAAECAEAWQNLAAEMVSRKCA</sequence>
<evidence type="ECO:0000256" key="1">
    <source>
        <dbReference type="SAM" id="MobiDB-lite"/>
    </source>
</evidence>
<feature type="compositionally biased region" description="Low complexity" evidence="1">
    <location>
        <begin position="196"/>
        <end position="208"/>
    </location>
</feature>
<dbReference type="EMBL" id="JANFNG010000002">
    <property type="protein sequence ID" value="MCQ4079759.1"/>
    <property type="molecule type" value="Genomic_DNA"/>
</dbReference>
<dbReference type="Proteomes" id="UP001057702">
    <property type="component" value="Unassembled WGS sequence"/>
</dbReference>
<reference evidence="2" key="1">
    <citation type="submission" date="2022-06" db="EMBL/GenBank/DDBJ databases">
        <title>Draft genome sequence of Streptomyces sp. RB6PN25 isolated from peat swamp forest in Thailand.</title>
        <authorList>
            <person name="Duangmal K."/>
            <person name="Klaysubun C."/>
        </authorList>
    </citation>
    <scope>NUCLEOTIDE SEQUENCE</scope>
    <source>
        <strain evidence="2">RB6PN25</strain>
    </source>
</reference>
<keyword evidence="3" id="KW-1185">Reference proteome</keyword>
<comment type="caution">
    <text evidence="2">The sequence shown here is derived from an EMBL/GenBank/DDBJ whole genome shotgun (WGS) entry which is preliminary data.</text>
</comment>
<protein>
    <submittedName>
        <fullName evidence="2">ParB N-terminal domain-containing protein</fullName>
    </submittedName>
</protein>
<name>A0ABT1PQ10_9ACTN</name>
<gene>
    <name evidence="2" type="ORF">NGB36_03905</name>
</gene>
<accession>A0ABT1PQ10</accession>
<feature type="compositionally biased region" description="Basic and acidic residues" evidence="1">
    <location>
        <begin position="176"/>
        <end position="185"/>
    </location>
</feature>
<organism evidence="2 3">
    <name type="scientific">Streptomyces humicola</name>
    <dbReference type="NCBI Taxonomy" id="2953240"/>
    <lineage>
        <taxon>Bacteria</taxon>
        <taxon>Bacillati</taxon>
        <taxon>Actinomycetota</taxon>
        <taxon>Actinomycetes</taxon>
        <taxon>Kitasatosporales</taxon>
        <taxon>Streptomycetaceae</taxon>
        <taxon>Streptomyces</taxon>
    </lineage>
</organism>
<evidence type="ECO:0000313" key="2">
    <source>
        <dbReference type="EMBL" id="MCQ4079759.1"/>
    </source>
</evidence>
<evidence type="ECO:0000313" key="3">
    <source>
        <dbReference type="Proteomes" id="UP001057702"/>
    </source>
</evidence>